<proteinExistence type="predicted"/>
<keyword evidence="2" id="KW-0472">Membrane</keyword>
<accession>A0ABY6YHE6</accession>
<dbReference type="RefSeq" id="WP_267945503.1">
    <property type="nucleotide sequence ID" value="NZ_CP113264.1"/>
</dbReference>
<feature type="compositionally biased region" description="Gly residues" evidence="1">
    <location>
        <begin position="97"/>
        <end position="128"/>
    </location>
</feature>
<feature type="compositionally biased region" description="Basic and acidic residues" evidence="1">
    <location>
        <begin position="45"/>
        <end position="55"/>
    </location>
</feature>
<keyword evidence="4" id="KW-1185">Reference proteome</keyword>
<dbReference type="Proteomes" id="UP001156498">
    <property type="component" value="Chromosome"/>
</dbReference>
<feature type="region of interest" description="Disordered" evidence="1">
    <location>
        <begin position="39"/>
        <end position="128"/>
    </location>
</feature>
<dbReference type="EMBL" id="CP113264">
    <property type="protein sequence ID" value="WAE71700.1"/>
    <property type="molecule type" value="Genomic_DNA"/>
</dbReference>
<organism evidence="3 4">
    <name type="scientific">Streptomonospora nanhaiensis</name>
    <dbReference type="NCBI Taxonomy" id="1323731"/>
    <lineage>
        <taxon>Bacteria</taxon>
        <taxon>Bacillati</taxon>
        <taxon>Actinomycetota</taxon>
        <taxon>Actinomycetes</taxon>
        <taxon>Streptosporangiales</taxon>
        <taxon>Nocardiopsidaceae</taxon>
        <taxon>Streptomonospora</taxon>
    </lineage>
</organism>
<evidence type="ECO:0000313" key="3">
    <source>
        <dbReference type="EMBL" id="WAE71700.1"/>
    </source>
</evidence>
<feature type="transmembrane region" description="Helical" evidence="2">
    <location>
        <begin position="6"/>
        <end position="30"/>
    </location>
</feature>
<evidence type="ECO:0008006" key="5">
    <source>
        <dbReference type="Google" id="ProtNLM"/>
    </source>
</evidence>
<gene>
    <name evidence="3" type="ORF">OUQ99_21005</name>
</gene>
<reference evidence="3 4" key="1">
    <citation type="journal article" date="2013" name="Int. J. Syst. Evol. Microbiol.">
        <title>Description of Streptomonospora sediminis sp. nov. and Streptomonospora nanhaiensis sp. nov., and reclassification of Nocardiopsis arabia Hozzein &amp; Goodfellow 2008 as Streptomonospora arabica comb. nov. and emended description of the genus Streptomonospora.</title>
        <authorList>
            <person name="Zhang D.F."/>
            <person name="Pan H.Q."/>
            <person name="He J."/>
            <person name="Zhang X.M."/>
            <person name="Zhang Y.G."/>
            <person name="Klenk H.P."/>
            <person name="Hu J.C."/>
            <person name="Li W.J."/>
        </authorList>
    </citation>
    <scope>NUCLEOTIDE SEQUENCE [LARGE SCALE GENOMIC DNA]</scope>
    <source>
        <strain evidence="3 4">12A09</strain>
    </source>
</reference>
<keyword evidence="2" id="KW-0812">Transmembrane</keyword>
<evidence type="ECO:0000256" key="2">
    <source>
        <dbReference type="SAM" id="Phobius"/>
    </source>
</evidence>
<keyword evidence="2" id="KW-1133">Transmembrane helix</keyword>
<sequence>MDGPMPTGVAVVAVVAALPVVVFFFVLWVIRWDTIRKQRAVRSPDYWKERPDGRRYPTGWGESREGSPPEEGDGADAPPESGPPGRDPDQGGEPPEGSGGKEGPEGSGRGGGPEGPEGPGREGGPPER</sequence>
<name>A0ABY6YHE6_9ACTN</name>
<protein>
    <recommendedName>
        <fullName evidence="5">Secreted protein</fullName>
    </recommendedName>
</protein>
<evidence type="ECO:0000313" key="4">
    <source>
        <dbReference type="Proteomes" id="UP001156498"/>
    </source>
</evidence>
<evidence type="ECO:0000256" key="1">
    <source>
        <dbReference type="SAM" id="MobiDB-lite"/>
    </source>
</evidence>